<comment type="caution">
    <text evidence="2">The sequence shown here is derived from an EMBL/GenBank/DDBJ whole genome shotgun (WGS) entry which is preliminary data.</text>
</comment>
<reference evidence="2 3" key="1">
    <citation type="submission" date="2014-01" db="EMBL/GenBank/DDBJ databases">
        <title>Comparative genomics of Fusobacterium necrophorum wild isolates.</title>
        <authorList>
            <person name="Kittichotirat W."/>
            <person name="Bumgarner R.E."/>
            <person name="Lawrence P."/>
        </authorList>
    </citation>
    <scope>NUCLEOTIDE SEQUENCE [LARGE SCALE GENOMIC DNA]</scope>
    <source>
        <strain evidence="2 3">DJ-2</strain>
    </source>
</reference>
<dbReference type="GO" id="GO:0003677">
    <property type="term" value="F:DNA binding"/>
    <property type="evidence" value="ECO:0007669"/>
    <property type="project" value="InterPro"/>
</dbReference>
<dbReference type="InterPro" id="IPR047650">
    <property type="entry name" value="Transpos_IS110"/>
</dbReference>
<dbReference type="Pfam" id="PF02371">
    <property type="entry name" value="Transposase_20"/>
    <property type="match status" value="1"/>
</dbReference>
<protein>
    <recommendedName>
        <fullName evidence="1">Transposase IS116/IS110/IS902 C-terminal domain-containing protein</fullName>
    </recommendedName>
</protein>
<feature type="domain" description="Transposase IS116/IS110/IS902 C-terminal" evidence="1">
    <location>
        <begin position="14"/>
        <end position="99"/>
    </location>
</feature>
<evidence type="ECO:0000313" key="2">
    <source>
        <dbReference type="EMBL" id="KDE73256.1"/>
    </source>
</evidence>
<dbReference type="PROSITE" id="PS51257">
    <property type="entry name" value="PROKAR_LIPOPROTEIN"/>
    <property type="match status" value="1"/>
</dbReference>
<dbReference type="PANTHER" id="PTHR33055:SF15">
    <property type="entry name" value="TRANSPOSASE-RELATED"/>
    <property type="match status" value="1"/>
</dbReference>
<organism evidence="2 3">
    <name type="scientific">Fusobacterium necrophorum DJ-2</name>
    <dbReference type="NCBI Taxonomy" id="1441737"/>
    <lineage>
        <taxon>Bacteria</taxon>
        <taxon>Fusobacteriati</taxon>
        <taxon>Fusobacteriota</taxon>
        <taxon>Fusobacteriia</taxon>
        <taxon>Fusobacteriales</taxon>
        <taxon>Fusobacteriaceae</taxon>
        <taxon>Fusobacterium</taxon>
    </lineage>
</organism>
<dbReference type="InterPro" id="IPR003346">
    <property type="entry name" value="Transposase_20"/>
</dbReference>
<evidence type="ECO:0000259" key="1">
    <source>
        <dbReference type="Pfam" id="PF02371"/>
    </source>
</evidence>
<dbReference type="AlphaFoldDB" id="A0AB73C527"/>
<dbReference type="EMBL" id="JAAH01000020">
    <property type="protein sequence ID" value="KDE73256.1"/>
    <property type="molecule type" value="Genomic_DNA"/>
</dbReference>
<evidence type="ECO:0000313" key="3">
    <source>
        <dbReference type="Proteomes" id="UP000027058"/>
    </source>
</evidence>
<proteinExistence type="predicted"/>
<dbReference type="Proteomes" id="UP000027058">
    <property type="component" value="Unassembled WGS sequence"/>
</dbReference>
<accession>A0AB73C527</accession>
<dbReference type="GO" id="GO:0004803">
    <property type="term" value="F:transposase activity"/>
    <property type="evidence" value="ECO:0007669"/>
    <property type="project" value="InterPro"/>
</dbReference>
<sequence>MESKIADIIHRLDSKLLSVPGISLIACAIILGETNAIDNFSTSKKLLAFAGLDPKIRQSGNFNASSCRMSKKGSPYLRYALIFTAWNCVRHSRKFNEYYLLKRSQGKSHYNALGHVAHKLVRVIFTLLKKDILYQEEKLD</sequence>
<dbReference type="GO" id="GO:0006313">
    <property type="term" value="P:DNA transposition"/>
    <property type="evidence" value="ECO:0007669"/>
    <property type="project" value="InterPro"/>
</dbReference>
<name>A0AB73C527_9FUSO</name>
<dbReference type="PANTHER" id="PTHR33055">
    <property type="entry name" value="TRANSPOSASE FOR INSERTION SEQUENCE ELEMENT IS1111A"/>
    <property type="match status" value="1"/>
</dbReference>
<gene>
    <name evidence="2" type="ORF">FUSO8_02095</name>
</gene>